<evidence type="ECO:0000313" key="2">
    <source>
        <dbReference type="WBParaSite" id="nRc.2.0.1.t22789-RA"/>
    </source>
</evidence>
<dbReference type="WBParaSite" id="nRc.2.0.1.t22789-RA">
    <property type="protein sequence ID" value="nRc.2.0.1.t22789-RA"/>
    <property type="gene ID" value="nRc.2.0.1.g22789"/>
</dbReference>
<evidence type="ECO:0000313" key="1">
    <source>
        <dbReference type="Proteomes" id="UP000887565"/>
    </source>
</evidence>
<proteinExistence type="predicted"/>
<keyword evidence="1" id="KW-1185">Reference proteome</keyword>
<protein>
    <submittedName>
        <fullName evidence="2">Uncharacterized protein</fullName>
    </submittedName>
</protein>
<accession>A0A915J8J5</accession>
<sequence>MKDKDTTSTSDPEISDINDYFLNNFWDLIEIFFFEPHKTLGKRCASAPKNRISPLTSRFRYAYGHHNI</sequence>
<name>A0A915J8J5_ROMCU</name>
<reference evidence="2" key="1">
    <citation type="submission" date="2022-11" db="UniProtKB">
        <authorList>
            <consortium name="WormBaseParasite"/>
        </authorList>
    </citation>
    <scope>IDENTIFICATION</scope>
</reference>
<dbReference type="Proteomes" id="UP000887565">
    <property type="component" value="Unplaced"/>
</dbReference>
<dbReference type="AlphaFoldDB" id="A0A915J8J5"/>
<organism evidence="1 2">
    <name type="scientific">Romanomermis culicivorax</name>
    <name type="common">Nematode worm</name>
    <dbReference type="NCBI Taxonomy" id="13658"/>
    <lineage>
        <taxon>Eukaryota</taxon>
        <taxon>Metazoa</taxon>
        <taxon>Ecdysozoa</taxon>
        <taxon>Nematoda</taxon>
        <taxon>Enoplea</taxon>
        <taxon>Dorylaimia</taxon>
        <taxon>Mermithida</taxon>
        <taxon>Mermithoidea</taxon>
        <taxon>Mermithidae</taxon>
        <taxon>Romanomermis</taxon>
    </lineage>
</organism>